<comment type="caution">
    <text evidence="2">The sequence shown here is derived from an EMBL/GenBank/DDBJ whole genome shotgun (WGS) entry which is preliminary data.</text>
</comment>
<organism evidence="2 3">
    <name type="scientific">Streptomyces flaveolus</name>
    <dbReference type="NCBI Taxonomy" id="67297"/>
    <lineage>
        <taxon>Bacteria</taxon>
        <taxon>Bacillati</taxon>
        <taxon>Actinomycetota</taxon>
        <taxon>Actinomycetes</taxon>
        <taxon>Kitasatosporales</taxon>
        <taxon>Streptomycetaceae</taxon>
        <taxon>Streptomyces</taxon>
    </lineage>
</organism>
<proteinExistence type="predicted"/>
<keyword evidence="3" id="KW-1185">Reference proteome</keyword>
<evidence type="ECO:0000313" key="2">
    <source>
        <dbReference type="EMBL" id="MER6902959.1"/>
    </source>
</evidence>
<gene>
    <name evidence="2" type="ORF">ABT322_04075</name>
</gene>
<feature type="region of interest" description="Disordered" evidence="1">
    <location>
        <begin position="1"/>
        <end position="22"/>
    </location>
</feature>
<evidence type="ECO:0000313" key="3">
    <source>
        <dbReference type="Proteomes" id="UP001490330"/>
    </source>
</evidence>
<dbReference type="Proteomes" id="UP001490330">
    <property type="component" value="Unassembled WGS sequence"/>
</dbReference>
<sequence>MNRTGTRHPPESPAHQCPEGRDTCARQAGADRFTTGQVQRMQDSWAAYRAG</sequence>
<dbReference type="RefSeq" id="WP_350718866.1">
    <property type="nucleotide sequence ID" value="NZ_JBEPCO010000012.1"/>
</dbReference>
<reference evidence="2 3" key="1">
    <citation type="submission" date="2024-06" db="EMBL/GenBank/DDBJ databases">
        <title>The Natural Products Discovery Center: Release of the First 8490 Sequenced Strains for Exploring Actinobacteria Biosynthetic Diversity.</title>
        <authorList>
            <person name="Kalkreuter E."/>
            <person name="Kautsar S.A."/>
            <person name="Yang D."/>
            <person name="Bader C.D."/>
            <person name="Teijaro C.N."/>
            <person name="Fluegel L."/>
            <person name="Davis C.M."/>
            <person name="Simpson J.R."/>
            <person name="Lauterbach L."/>
            <person name="Steele A.D."/>
            <person name="Gui C."/>
            <person name="Meng S."/>
            <person name="Li G."/>
            <person name="Viehrig K."/>
            <person name="Ye F."/>
            <person name="Su P."/>
            <person name="Kiefer A.F."/>
            <person name="Nichols A."/>
            <person name="Cepeda A.J."/>
            <person name="Yan W."/>
            <person name="Fan B."/>
            <person name="Jiang Y."/>
            <person name="Adhikari A."/>
            <person name="Zheng C.-J."/>
            <person name="Schuster L."/>
            <person name="Cowan T.M."/>
            <person name="Smanski M.J."/>
            <person name="Chevrette M.G."/>
            <person name="De Carvalho L.P.S."/>
            <person name="Shen B."/>
        </authorList>
    </citation>
    <scope>NUCLEOTIDE SEQUENCE [LARGE SCALE GENOMIC DNA]</scope>
    <source>
        <strain evidence="2 3">NPDC000632</strain>
    </source>
</reference>
<accession>A0ABV1V913</accession>
<evidence type="ECO:0000256" key="1">
    <source>
        <dbReference type="SAM" id="MobiDB-lite"/>
    </source>
</evidence>
<name>A0ABV1V913_9ACTN</name>
<dbReference type="EMBL" id="JBEPCV010000002">
    <property type="protein sequence ID" value="MER6902959.1"/>
    <property type="molecule type" value="Genomic_DNA"/>
</dbReference>
<protein>
    <submittedName>
        <fullName evidence="2">Uncharacterized protein</fullName>
    </submittedName>
</protein>